<keyword evidence="2" id="KW-1185">Reference proteome</keyword>
<proteinExistence type="predicted"/>
<sequence>MRAALRTPGLSRLVSRKLVTLYVVGRKSGSVYEIPVAYTPYEGKLLVATPFAWGKNLRTGESIDIQFQGRRRTADVEVIADHPGVAKMYGVIAKGNKQFAQFNGIGYTPDGDPDPGDLKRIAAQGARAFLFSPR</sequence>
<dbReference type="Proteomes" id="UP000550729">
    <property type="component" value="Unassembled WGS sequence"/>
</dbReference>
<name>A0A848KY19_9ACTN</name>
<dbReference type="AlphaFoldDB" id="A0A848KY19"/>
<protein>
    <recommendedName>
        <fullName evidence="3">Deazaflavin-dependent oxidoreductase (Nitroreductase family)</fullName>
    </recommendedName>
</protein>
<evidence type="ECO:0000313" key="2">
    <source>
        <dbReference type="Proteomes" id="UP000550729"/>
    </source>
</evidence>
<reference evidence="1 2" key="1">
    <citation type="submission" date="2020-04" db="EMBL/GenBank/DDBJ databases">
        <title>Gordonia sp. nov. TBRC 11910.</title>
        <authorList>
            <person name="Suriyachadkun C."/>
        </authorList>
    </citation>
    <scope>NUCLEOTIDE SEQUENCE [LARGE SCALE GENOMIC DNA]</scope>
    <source>
        <strain evidence="1 2">TBRC 11910</strain>
    </source>
</reference>
<evidence type="ECO:0000313" key="1">
    <source>
        <dbReference type="EMBL" id="NMO00348.1"/>
    </source>
</evidence>
<accession>A0A848KY19</accession>
<evidence type="ECO:0008006" key="3">
    <source>
        <dbReference type="Google" id="ProtNLM"/>
    </source>
</evidence>
<dbReference type="InterPro" id="IPR012349">
    <property type="entry name" value="Split_barrel_FMN-bd"/>
</dbReference>
<dbReference type="Gene3D" id="2.30.110.10">
    <property type="entry name" value="Electron Transport, Fmn-binding Protein, Chain A"/>
    <property type="match status" value="1"/>
</dbReference>
<comment type="caution">
    <text evidence="1">The sequence shown here is derived from an EMBL/GenBank/DDBJ whole genome shotgun (WGS) entry which is preliminary data.</text>
</comment>
<gene>
    <name evidence="1" type="ORF">HH308_03865</name>
</gene>
<organism evidence="1 2">
    <name type="scientific">Gordonia asplenii</name>
    <dbReference type="NCBI Taxonomy" id="2725283"/>
    <lineage>
        <taxon>Bacteria</taxon>
        <taxon>Bacillati</taxon>
        <taxon>Actinomycetota</taxon>
        <taxon>Actinomycetes</taxon>
        <taxon>Mycobacteriales</taxon>
        <taxon>Gordoniaceae</taxon>
        <taxon>Gordonia</taxon>
    </lineage>
</organism>
<dbReference type="EMBL" id="JABBNB010000003">
    <property type="protein sequence ID" value="NMO00348.1"/>
    <property type="molecule type" value="Genomic_DNA"/>
</dbReference>